<dbReference type="Gene3D" id="3.40.50.300">
    <property type="entry name" value="P-loop containing nucleotide triphosphate hydrolases"/>
    <property type="match status" value="1"/>
</dbReference>
<evidence type="ECO:0000313" key="7">
    <source>
        <dbReference type="Proteomes" id="UP000095038"/>
    </source>
</evidence>
<dbReference type="EMBL" id="KV454512">
    <property type="protein sequence ID" value="ODV57808.1"/>
    <property type="molecule type" value="Genomic_DNA"/>
</dbReference>
<dbReference type="GO" id="GO:0051026">
    <property type="term" value="P:chiasma assembly"/>
    <property type="evidence" value="ECO:0007669"/>
    <property type="project" value="TreeGrafter"/>
</dbReference>
<evidence type="ECO:0000256" key="1">
    <source>
        <dbReference type="ARBA" id="ARBA00006271"/>
    </source>
</evidence>
<gene>
    <name evidence="6" type="ORF">ASCRUDRAFT_78374</name>
</gene>
<evidence type="ECO:0000256" key="2">
    <source>
        <dbReference type="ARBA" id="ARBA00022741"/>
    </source>
</evidence>
<organism evidence="6 7">
    <name type="scientific">Ascoidea rubescens DSM 1968</name>
    <dbReference type="NCBI Taxonomy" id="1344418"/>
    <lineage>
        <taxon>Eukaryota</taxon>
        <taxon>Fungi</taxon>
        <taxon>Dikarya</taxon>
        <taxon>Ascomycota</taxon>
        <taxon>Saccharomycotina</taxon>
        <taxon>Saccharomycetes</taxon>
        <taxon>Ascoideaceae</taxon>
        <taxon>Ascoidea</taxon>
    </lineage>
</organism>
<keyword evidence="6" id="KW-0378">Hydrolase</keyword>
<keyword evidence="7" id="KW-1185">Reference proteome</keyword>
<dbReference type="InterPro" id="IPR045076">
    <property type="entry name" value="MutS"/>
</dbReference>
<sequence length="131" mass="14575">MTMDIVLDIKEGRHPLYETIAATFVPNGIYLNGSTSNDEKWFENGFERILLLTGANFSGKSVYLSQCALITFLAHIGSYVPASKATIGLTDKILTRIMSKESISKMQSTFLIDSQQMSKCLKLMTEKSLLI</sequence>
<dbReference type="GO" id="GO:0140664">
    <property type="term" value="F:ATP-dependent DNA damage sensor activity"/>
    <property type="evidence" value="ECO:0007669"/>
    <property type="project" value="InterPro"/>
</dbReference>
<comment type="similarity">
    <text evidence="1">Belongs to the DNA mismatch repair MutS family.</text>
</comment>
<reference evidence="7" key="1">
    <citation type="submission" date="2016-05" db="EMBL/GenBank/DDBJ databases">
        <title>Comparative genomics of biotechnologically important yeasts.</title>
        <authorList>
            <consortium name="DOE Joint Genome Institute"/>
            <person name="Riley R."/>
            <person name="Haridas S."/>
            <person name="Wolfe K.H."/>
            <person name="Lopes M.R."/>
            <person name="Hittinger C.T."/>
            <person name="Goker M."/>
            <person name="Salamov A."/>
            <person name="Wisecaver J."/>
            <person name="Long T.M."/>
            <person name="Aerts A.L."/>
            <person name="Barry K."/>
            <person name="Choi C."/>
            <person name="Clum A."/>
            <person name="Coughlan A.Y."/>
            <person name="Deshpande S."/>
            <person name="Douglass A.P."/>
            <person name="Hanson S.J."/>
            <person name="Klenk H.-P."/>
            <person name="Labutti K."/>
            <person name="Lapidus A."/>
            <person name="Lindquist E."/>
            <person name="Lipzen A."/>
            <person name="Meier-Kolthoff J.P."/>
            <person name="Ohm R.A."/>
            <person name="Otillar R.P."/>
            <person name="Pangilinan J."/>
            <person name="Peng Y."/>
            <person name="Rokas A."/>
            <person name="Rosa C.A."/>
            <person name="Scheuner C."/>
            <person name="Sibirny A.A."/>
            <person name="Slot J.C."/>
            <person name="Stielow J.B."/>
            <person name="Sun H."/>
            <person name="Kurtzman C.P."/>
            <person name="Blackwell M."/>
            <person name="Grigoriev I.V."/>
            <person name="Jeffries T.W."/>
        </authorList>
    </citation>
    <scope>NUCLEOTIDE SEQUENCE [LARGE SCALE GENOMIC DNA]</scope>
    <source>
        <strain evidence="7">DSM 1968</strain>
    </source>
</reference>
<evidence type="ECO:0000313" key="6">
    <source>
        <dbReference type="EMBL" id="ODV57808.1"/>
    </source>
</evidence>
<accession>A0A1D2V851</accession>
<dbReference type="GeneID" id="30967870"/>
<protein>
    <submittedName>
        <fullName evidence="6">p-loop containing nucleoside triphosphate hydrolase protein</fullName>
    </submittedName>
</protein>
<feature type="non-terminal residue" evidence="6">
    <location>
        <position position="131"/>
    </location>
</feature>
<evidence type="ECO:0000259" key="5">
    <source>
        <dbReference type="SMART" id="SM00534"/>
    </source>
</evidence>
<keyword evidence="2" id="KW-0547">Nucleotide-binding</keyword>
<dbReference type="GO" id="GO:0030983">
    <property type="term" value="F:mismatched DNA binding"/>
    <property type="evidence" value="ECO:0007669"/>
    <property type="project" value="InterPro"/>
</dbReference>
<feature type="domain" description="DNA mismatch repair proteins mutS family" evidence="5">
    <location>
        <begin position="47"/>
        <end position="131"/>
    </location>
</feature>
<dbReference type="GO" id="GO:0005634">
    <property type="term" value="C:nucleus"/>
    <property type="evidence" value="ECO:0007669"/>
    <property type="project" value="TreeGrafter"/>
</dbReference>
<keyword evidence="3" id="KW-0067">ATP-binding</keyword>
<name>A0A1D2V851_9ASCO</name>
<dbReference type="OrthoDB" id="29596at2759"/>
<dbReference type="STRING" id="1344418.A0A1D2V851"/>
<dbReference type="AlphaFoldDB" id="A0A1D2V851"/>
<keyword evidence="4" id="KW-0238">DNA-binding</keyword>
<dbReference type="InterPro" id="IPR000432">
    <property type="entry name" value="DNA_mismatch_repair_MutS_C"/>
</dbReference>
<dbReference type="PANTHER" id="PTHR11361:SF20">
    <property type="entry name" value="MUTS PROTEIN HOMOLOG 5"/>
    <property type="match status" value="1"/>
</dbReference>
<evidence type="ECO:0000256" key="3">
    <source>
        <dbReference type="ARBA" id="ARBA00022840"/>
    </source>
</evidence>
<dbReference type="SUPFAM" id="SSF52540">
    <property type="entry name" value="P-loop containing nucleoside triphosphate hydrolases"/>
    <property type="match status" value="1"/>
</dbReference>
<dbReference type="Pfam" id="PF00488">
    <property type="entry name" value="MutS_V"/>
    <property type="match status" value="1"/>
</dbReference>
<dbReference type="RefSeq" id="XP_020044115.1">
    <property type="nucleotide sequence ID" value="XM_020194234.1"/>
</dbReference>
<evidence type="ECO:0000256" key="4">
    <source>
        <dbReference type="ARBA" id="ARBA00023125"/>
    </source>
</evidence>
<dbReference type="GO" id="GO:0005524">
    <property type="term" value="F:ATP binding"/>
    <property type="evidence" value="ECO:0007669"/>
    <property type="project" value="UniProtKB-KW"/>
</dbReference>
<dbReference type="InParanoid" id="A0A1D2V851"/>
<proteinExistence type="inferred from homology"/>
<dbReference type="SMART" id="SM00534">
    <property type="entry name" value="MUTSac"/>
    <property type="match status" value="1"/>
</dbReference>
<dbReference type="Proteomes" id="UP000095038">
    <property type="component" value="Unassembled WGS sequence"/>
</dbReference>
<dbReference type="GO" id="GO:0006298">
    <property type="term" value="P:mismatch repair"/>
    <property type="evidence" value="ECO:0007669"/>
    <property type="project" value="InterPro"/>
</dbReference>
<dbReference type="PANTHER" id="PTHR11361">
    <property type="entry name" value="DNA MISMATCH REPAIR PROTEIN MUTS FAMILY MEMBER"/>
    <property type="match status" value="1"/>
</dbReference>
<dbReference type="GO" id="GO:0016787">
    <property type="term" value="F:hydrolase activity"/>
    <property type="evidence" value="ECO:0007669"/>
    <property type="project" value="UniProtKB-KW"/>
</dbReference>
<dbReference type="InterPro" id="IPR027417">
    <property type="entry name" value="P-loop_NTPase"/>
</dbReference>